<keyword evidence="2" id="KW-0812">Transmembrane</keyword>
<evidence type="ECO:0000256" key="2">
    <source>
        <dbReference type="SAM" id="Phobius"/>
    </source>
</evidence>
<sequence>MSSSSSPQSPRKLKSKRRKLIRRRFSISSFLCRCTKSLWERIIRYHPWYKRHVQPHIIKTLQCSQTIILCILSTIRRLTLYQVFYIILFISSIIATHVYFIDMPKWEYEREWLDWEEGMQLSVAELIPPLPSSGSLLQMSGHEGVLSLQKELKDDKIQYGNNNNKLNGGNEATSEFVVPLPDYELMANVRGELAKRLHGYAVDSCNEHKASSLNQHQQQQQRHSLQQRQRHSLPVMGITVATDTPTNNYLRRLLYTIDFDAVGSIVITWYDEQTESQLEGNEGDRLSHAIILNALEEFIVQKKFVEILWDDPAQQRQQLYNKVQMADVSSMKLMSKMATSVHQYCRYNSDDAHRNNGHNPSSCQNELIILRFSTNLGCSSGVNNPLFLHPRAPHWLIVNYDIAYPPGVLNSMGTELQKTMLSKPDLAVHTFGYIYGRGKIENPWSNFVMTSCAVAKAGIWDENIFPAYYEDDDFRDRIRYIMGEWVDVIGHDVFRNIPHKLMNDTHLIRYQTDRSVAVAHGPLSATTYLSGTHEALKEEPEEENHGIVEWLFAAKAKKAKKKKIQQKDPYYYEKERWNIYKEVADGERYFRCKHGALPDPGKHGEDSLRYFGWHERFIQPFVNRTRLTKLKERMTGRSAETGRGRDVFSDDPLPWSLWSFNATRRKCVHEATNKLLAMPPSEEKTETISKFKESCSVC</sequence>
<accession>A0A7S2KFF3</accession>
<evidence type="ECO:0000256" key="1">
    <source>
        <dbReference type="SAM" id="MobiDB-lite"/>
    </source>
</evidence>
<dbReference type="AlphaFoldDB" id="A0A7S2KFF3"/>
<name>A0A7S2KFF3_9STRA</name>
<feature type="compositionally biased region" description="Low complexity" evidence="1">
    <location>
        <begin position="212"/>
        <end position="227"/>
    </location>
</feature>
<evidence type="ECO:0000313" key="3">
    <source>
        <dbReference type="EMBL" id="CAD9575383.1"/>
    </source>
</evidence>
<feature type="region of interest" description="Disordered" evidence="1">
    <location>
        <begin position="208"/>
        <end position="229"/>
    </location>
</feature>
<keyword evidence="2" id="KW-0472">Membrane</keyword>
<organism evidence="3">
    <name type="scientific">Skeletonema marinoi</name>
    <dbReference type="NCBI Taxonomy" id="267567"/>
    <lineage>
        <taxon>Eukaryota</taxon>
        <taxon>Sar</taxon>
        <taxon>Stramenopiles</taxon>
        <taxon>Ochrophyta</taxon>
        <taxon>Bacillariophyta</taxon>
        <taxon>Coscinodiscophyceae</taxon>
        <taxon>Thalassiosirophycidae</taxon>
        <taxon>Thalassiosirales</taxon>
        <taxon>Skeletonemataceae</taxon>
        <taxon>Skeletonema</taxon>
        <taxon>Skeletonema marinoi-dohrnii complex</taxon>
    </lineage>
</organism>
<reference evidence="3" key="1">
    <citation type="submission" date="2021-01" db="EMBL/GenBank/DDBJ databases">
        <authorList>
            <person name="Corre E."/>
            <person name="Pelletier E."/>
            <person name="Niang G."/>
            <person name="Scheremetjew M."/>
            <person name="Finn R."/>
            <person name="Kale V."/>
            <person name="Holt S."/>
            <person name="Cochrane G."/>
            <person name="Meng A."/>
            <person name="Brown T."/>
            <person name="Cohen L."/>
        </authorList>
    </citation>
    <scope>NUCLEOTIDE SEQUENCE</scope>
    <source>
        <strain evidence="3">SM1012Den-03</strain>
    </source>
</reference>
<gene>
    <name evidence="3" type="ORF">SMAR0320_LOCUS1977</name>
</gene>
<dbReference type="EMBL" id="HBGZ01002893">
    <property type="protein sequence ID" value="CAD9575383.1"/>
    <property type="molecule type" value="Transcribed_RNA"/>
</dbReference>
<protein>
    <submittedName>
        <fullName evidence="3">Uncharacterized protein</fullName>
    </submittedName>
</protein>
<proteinExistence type="predicted"/>
<feature type="transmembrane region" description="Helical" evidence="2">
    <location>
        <begin position="83"/>
        <end position="101"/>
    </location>
</feature>
<keyword evidence="2" id="KW-1133">Transmembrane helix</keyword>